<evidence type="ECO:0000313" key="2">
    <source>
        <dbReference type="EMBL" id="GAV56291.1"/>
    </source>
</evidence>
<feature type="chain" id="PRO_5013134618" description="Cell wall protein CWP1" evidence="1">
    <location>
        <begin position="17"/>
        <end position="165"/>
    </location>
</feature>
<dbReference type="AlphaFoldDB" id="A0A1Q3AKP5"/>
<dbReference type="EMBL" id="BDGX01000054">
    <property type="protein sequence ID" value="GAV56291.1"/>
    <property type="molecule type" value="Genomic_DNA"/>
</dbReference>
<gene>
    <name evidence="2" type="ORF">ZYGR_0BB00680</name>
</gene>
<dbReference type="Proteomes" id="UP000187013">
    <property type="component" value="Unassembled WGS sequence"/>
</dbReference>
<keyword evidence="1" id="KW-0732">Signal</keyword>
<accession>A0A1Q3AKP5</accession>
<organism evidence="2 3">
    <name type="scientific">Zygosaccharomyces rouxii</name>
    <dbReference type="NCBI Taxonomy" id="4956"/>
    <lineage>
        <taxon>Eukaryota</taxon>
        <taxon>Fungi</taxon>
        <taxon>Dikarya</taxon>
        <taxon>Ascomycota</taxon>
        <taxon>Saccharomycotina</taxon>
        <taxon>Saccharomycetes</taxon>
        <taxon>Saccharomycetales</taxon>
        <taxon>Saccharomycetaceae</taxon>
        <taxon>Zygosaccharomyces</taxon>
    </lineage>
</organism>
<proteinExistence type="predicted"/>
<evidence type="ECO:0000256" key="1">
    <source>
        <dbReference type="SAM" id="SignalP"/>
    </source>
</evidence>
<sequence>MKFTCIVSTLLAIVYAASVSEEFKLLAYRTSDPLRYGTVYSQDKILYFGPDQPPLVGNLTSCGYLQFAEGDYAVVTRDGYLQRGSKKDAADGFSLKNGNLRYRDVNGFEAVHRDGKYLISTQNHKGGFVFFVKAQKVQSKVDAHDFRLTGACKLKTPSATLYSTS</sequence>
<reference evidence="2 3" key="1">
    <citation type="submission" date="2016-08" db="EMBL/GenBank/DDBJ databases">
        <title>Draft genome sequence of allopolyploid Zygosaccharomyces rouxii.</title>
        <authorList>
            <person name="Watanabe J."/>
            <person name="Uehara K."/>
            <person name="Mogi Y."/>
            <person name="Tsukioka Y."/>
        </authorList>
    </citation>
    <scope>NUCLEOTIDE SEQUENCE [LARGE SCALE GENOMIC DNA]</scope>
    <source>
        <strain evidence="2 3">NBRC 110957</strain>
    </source>
</reference>
<evidence type="ECO:0008006" key="4">
    <source>
        <dbReference type="Google" id="ProtNLM"/>
    </source>
</evidence>
<evidence type="ECO:0000313" key="3">
    <source>
        <dbReference type="Proteomes" id="UP000187013"/>
    </source>
</evidence>
<name>A0A1Q3AKP5_ZYGRO</name>
<protein>
    <recommendedName>
        <fullName evidence="4">Cell wall protein CWP1</fullName>
    </recommendedName>
</protein>
<comment type="caution">
    <text evidence="2">The sequence shown here is derived from an EMBL/GenBank/DDBJ whole genome shotgun (WGS) entry which is preliminary data.</text>
</comment>
<feature type="signal peptide" evidence="1">
    <location>
        <begin position="1"/>
        <end position="16"/>
    </location>
</feature>